<name>A0A8J7DNH6_9CYAN</name>
<dbReference type="Proteomes" id="UP000636505">
    <property type="component" value="Unassembled WGS sequence"/>
</dbReference>
<organism evidence="3 4">
    <name type="scientific">Vasconcelosia minhoensis LEGE 07310</name>
    <dbReference type="NCBI Taxonomy" id="915328"/>
    <lineage>
        <taxon>Bacteria</taxon>
        <taxon>Bacillati</taxon>
        <taxon>Cyanobacteriota</taxon>
        <taxon>Cyanophyceae</taxon>
        <taxon>Nodosilineales</taxon>
        <taxon>Cymatolegaceae</taxon>
        <taxon>Vasconcelosia</taxon>
        <taxon>Vasconcelosia minhoensis</taxon>
    </lineage>
</organism>
<dbReference type="RefSeq" id="WP_193907656.1">
    <property type="nucleotide sequence ID" value="NZ_JADEXG010000027.1"/>
</dbReference>
<accession>A0A8J7DNH6</accession>
<comment type="caution">
    <text evidence="3">The sequence shown here is derived from an EMBL/GenBank/DDBJ whole genome shotgun (WGS) entry which is preliminary data.</text>
</comment>
<sequence>MASQFTALYDACVLYPAPLRDLLMQVALTDLFRARWTNQIHDEWIRSVLEKRPDLTLEQLTRTKVLMNSHVRDCLVEGYECFIPQLELPDPDDCHVLAAAIKAGADVIVTFNLKDFPPPVLAQYDVEAQHPDDFIAYLLDLRPSRVAVAAELCRKRLKAPPKSTEEYLETLLRQELSITVSMLRELIEEM</sequence>
<reference evidence="3" key="1">
    <citation type="submission" date="2020-10" db="EMBL/GenBank/DDBJ databases">
        <authorList>
            <person name="Castelo-Branco R."/>
            <person name="Eusebio N."/>
            <person name="Adriana R."/>
            <person name="Vieira A."/>
            <person name="Brugerolle De Fraissinette N."/>
            <person name="Rezende De Castro R."/>
            <person name="Schneider M.P."/>
            <person name="Vasconcelos V."/>
            <person name="Leao P.N."/>
        </authorList>
    </citation>
    <scope>NUCLEOTIDE SEQUENCE</scope>
    <source>
        <strain evidence="3">LEGE 07310</strain>
    </source>
</reference>
<gene>
    <name evidence="3" type="ORF">IQ241_12705</name>
</gene>
<dbReference type="InterPro" id="IPR058652">
    <property type="entry name" value="VapC50_C"/>
</dbReference>
<evidence type="ECO:0000259" key="1">
    <source>
        <dbReference type="Pfam" id="PF13470"/>
    </source>
</evidence>
<evidence type="ECO:0000259" key="2">
    <source>
        <dbReference type="Pfam" id="PF26343"/>
    </source>
</evidence>
<feature type="domain" description="PIN" evidence="1">
    <location>
        <begin position="8"/>
        <end position="113"/>
    </location>
</feature>
<protein>
    <submittedName>
        <fullName evidence="3">PIN domain-containing protein</fullName>
    </submittedName>
</protein>
<evidence type="ECO:0000313" key="4">
    <source>
        <dbReference type="Proteomes" id="UP000636505"/>
    </source>
</evidence>
<proteinExistence type="predicted"/>
<dbReference type="AlphaFoldDB" id="A0A8J7DNH6"/>
<keyword evidence="4" id="KW-1185">Reference proteome</keyword>
<dbReference type="InterPro" id="IPR002716">
    <property type="entry name" value="PIN_dom"/>
</dbReference>
<dbReference type="Pfam" id="PF13470">
    <property type="entry name" value="PIN_3"/>
    <property type="match status" value="1"/>
</dbReference>
<dbReference type="Pfam" id="PF26343">
    <property type="entry name" value="VapC50_C"/>
    <property type="match status" value="1"/>
</dbReference>
<feature type="domain" description="VapC50 C-terminal" evidence="2">
    <location>
        <begin position="131"/>
        <end position="185"/>
    </location>
</feature>
<evidence type="ECO:0000313" key="3">
    <source>
        <dbReference type="EMBL" id="MBE9078140.1"/>
    </source>
</evidence>
<dbReference type="EMBL" id="JADEXG010000027">
    <property type="protein sequence ID" value="MBE9078140.1"/>
    <property type="molecule type" value="Genomic_DNA"/>
</dbReference>